<reference evidence="2 3" key="1">
    <citation type="submission" date="2018-10" db="EMBL/GenBank/DDBJ databases">
        <title>Draft genome of Cortibacter populi DSM10536.</title>
        <authorList>
            <person name="Bernier A.-M."/>
            <person name="Bernard K."/>
        </authorList>
    </citation>
    <scope>NUCLEOTIDE SEQUENCE [LARGE SCALE GENOMIC DNA]</scope>
    <source>
        <strain evidence="2 3">DSM 105136</strain>
    </source>
</reference>
<comment type="caution">
    <text evidence="2">The sequence shown here is derived from an EMBL/GenBank/DDBJ whole genome shotgun (WGS) entry which is preliminary data.</text>
</comment>
<keyword evidence="1" id="KW-0732">Signal</keyword>
<keyword evidence="3" id="KW-1185">Reference proteome</keyword>
<feature type="chain" id="PRO_5018161557" description="Lipoprotein" evidence="1">
    <location>
        <begin position="22"/>
        <end position="107"/>
    </location>
</feature>
<evidence type="ECO:0000313" key="2">
    <source>
        <dbReference type="EMBL" id="RMX07968.1"/>
    </source>
</evidence>
<dbReference type="EMBL" id="RDQO01000001">
    <property type="protein sequence ID" value="RMX07968.1"/>
    <property type="molecule type" value="Genomic_DNA"/>
</dbReference>
<dbReference type="PROSITE" id="PS51257">
    <property type="entry name" value="PROKAR_LIPOPROTEIN"/>
    <property type="match status" value="1"/>
</dbReference>
<accession>A0A3M6QY85</accession>
<dbReference type="OrthoDB" id="6695641at2"/>
<evidence type="ECO:0008006" key="4">
    <source>
        <dbReference type="Google" id="ProtNLM"/>
    </source>
</evidence>
<organism evidence="2 3">
    <name type="scientific">Corticibacter populi</name>
    <dbReference type="NCBI Taxonomy" id="1550736"/>
    <lineage>
        <taxon>Bacteria</taxon>
        <taxon>Pseudomonadati</taxon>
        <taxon>Pseudomonadota</taxon>
        <taxon>Betaproteobacteria</taxon>
        <taxon>Burkholderiales</taxon>
        <taxon>Comamonadaceae</taxon>
        <taxon>Corticibacter</taxon>
    </lineage>
</organism>
<gene>
    <name evidence="2" type="ORF">D8I35_02250</name>
</gene>
<proteinExistence type="predicted"/>
<dbReference type="AlphaFoldDB" id="A0A3M6QY85"/>
<protein>
    <recommendedName>
        <fullName evidence="4">Lipoprotein</fullName>
    </recommendedName>
</protein>
<evidence type="ECO:0000313" key="3">
    <source>
        <dbReference type="Proteomes" id="UP000278006"/>
    </source>
</evidence>
<dbReference type="Proteomes" id="UP000278006">
    <property type="component" value="Unassembled WGS sequence"/>
</dbReference>
<sequence length="107" mass="10628">MKRFFLVVCCAGLAACGSVGGQAPQSPQGHAEVVKPLGSRQCEGGGSTLEQLQVQLAGAGVRVLAAAQGSDGRMYPAVCGAPDGRVGVFTIPAGQVDAAANAGFQAR</sequence>
<evidence type="ECO:0000256" key="1">
    <source>
        <dbReference type="SAM" id="SignalP"/>
    </source>
</evidence>
<dbReference type="RefSeq" id="WP_122226091.1">
    <property type="nucleotide sequence ID" value="NZ_RDQO01000001.1"/>
</dbReference>
<feature type="signal peptide" evidence="1">
    <location>
        <begin position="1"/>
        <end position="21"/>
    </location>
</feature>
<name>A0A3M6QY85_9BURK</name>